<feature type="domain" description="DUF6680" evidence="1">
    <location>
        <begin position="5"/>
        <end position="183"/>
    </location>
</feature>
<dbReference type="EMBL" id="JABXRI010000001">
    <property type="protein sequence ID" value="MBA8061275.1"/>
    <property type="molecule type" value="Genomic_DNA"/>
</dbReference>
<gene>
    <name evidence="2" type="ORF">HV077_02335</name>
    <name evidence="3" type="ORF">HV164_00295</name>
</gene>
<proteinExistence type="predicted"/>
<protein>
    <recommendedName>
        <fullName evidence="1">DUF6680 domain-containing protein</fullName>
    </recommendedName>
</protein>
<reference evidence="3" key="2">
    <citation type="journal article" date="2021" name="Microb. Genom.">
        <title>A genomic epidemiological study shows that prevalence of antimicrobial resistance in Enterobacterales is associated with the livestock host, as well as antimicrobial usage.</title>
        <authorList>
            <person name="AbuOun M."/>
            <person name="Jones H."/>
            <person name="Stubberfield E."/>
            <person name="Gilson D."/>
            <person name="Shaw L.P."/>
            <person name="Hubbard A.T.M."/>
            <person name="Chau K.K."/>
            <person name="Sebra R."/>
            <person name="Peto T.E.A."/>
            <person name="Crook D.W."/>
            <person name="Read D.S."/>
            <person name="Gweon H.S."/>
            <person name="Walker A.S."/>
            <person name="Stoesser N."/>
            <person name="Smith R.P."/>
            <person name="Anjum M.F."/>
            <person name="On Behalf Of The Rehab Consortium."/>
        </authorList>
    </citation>
    <scope>NUCLEOTIDE SEQUENCE</scope>
    <source>
        <strain evidence="3">RHBSTW-00334</strain>
    </source>
</reference>
<sequence>MSTALTIIAITATLISPLIAIQTQKFIEKHSQIKSLKIDIFKQLMATRSPNARLSNEHVRALNMIDLAFYGKIRRGKARRSASESDVLSSWKLYFAHLNTSYPDNDNALGTIWNQISNNLFLDLLSEIAKDIGYNFERVQLQTAIYSPVAHGAIENDQLKIRKGLAAIFSGEDALKMEIINIPGRQDN</sequence>
<dbReference type="RefSeq" id="WP_181540235.1">
    <property type="nucleotide sequence ID" value="NZ_CP056333.1"/>
</dbReference>
<dbReference type="Proteomes" id="UP000591803">
    <property type="component" value="Unassembled WGS sequence"/>
</dbReference>
<dbReference type="EMBL" id="CP056597">
    <property type="protein sequence ID" value="QLY35036.1"/>
    <property type="molecule type" value="Genomic_DNA"/>
</dbReference>
<evidence type="ECO:0000259" key="1">
    <source>
        <dbReference type="Pfam" id="PF20385"/>
    </source>
</evidence>
<reference evidence="4 5" key="1">
    <citation type="submission" date="2020-06" db="EMBL/GenBank/DDBJ databases">
        <title>REHAB project genomes.</title>
        <authorList>
            <person name="Shaw L.P."/>
        </authorList>
    </citation>
    <scope>NUCLEOTIDE SEQUENCE [LARGE SCALE GENOMIC DNA]</scope>
    <source>
        <strain evidence="2 5">RHBSTW-00116</strain>
        <strain evidence="4">RHBSTW-00334</strain>
    </source>
</reference>
<evidence type="ECO:0000313" key="4">
    <source>
        <dbReference type="Proteomes" id="UP000512043"/>
    </source>
</evidence>
<dbReference type="Proteomes" id="UP000512043">
    <property type="component" value="Chromosome"/>
</dbReference>
<organism evidence="2 5">
    <name type="scientific">Citrobacter freundii</name>
    <dbReference type="NCBI Taxonomy" id="546"/>
    <lineage>
        <taxon>Bacteria</taxon>
        <taxon>Pseudomonadati</taxon>
        <taxon>Pseudomonadota</taxon>
        <taxon>Gammaproteobacteria</taxon>
        <taxon>Enterobacterales</taxon>
        <taxon>Enterobacteriaceae</taxon>
        <taxon>Citrobacter</taxon>
        <taxon>Citrobacter freundii complex</taxon>
    </lineage>
</organism>
<evidence type="ECO:0000313" key="5">
    <source>
        <dbReference type="Proteomes" id="UP000591803"/>
    </source>
</evidence>
<name>A0A7D6VH42_CITFR</name>
<dbReference type="Pfam" id="PF20385">
    <property type="entry name" value="DUF6680"/>
    <property type="match status" value="1"/>
</dbReference>
<accession>A0A7D6VH42</accession>
<dbReference type="AlphaFoldDB" id="A0A7D6VH42"/>
<evidence type="ECO:0000313" key="3">
    <source>
        <dbReference type="EMBL" id="QLY35036.1"/>
    </source>
</evidence>
<dbReference type="InterPro" id="IPR046502">
    <property type="entry name" value="DUF6680"/>
</dbReference>
<evidence type="ECO:0000313" key="2">
    <source>
        <dbReference type="EMBL" id="MBA8061275.1"/>
    </source>
</evidence>